<accession>A0A8S2ZHB9</accession>
<dbReference type="AlphaFoldDB" id="A0A8S2ZHB9"/>
<feature type="non-terminal residue" evidence="3">
    <location>
        <position position="81"/>
    </location>
</feature>
<feature type="non-terminal residue" evidence="3">
    <location>
        <position position="1"/>
    </location>
</feature>
<sequence>NNNAANGIRSSRHIQRCAVSRRIWTEKDVDEASKTLTTSPLSSLPQPFTLQNTMEPDEVSSSSTLTAATTAAAATITTTTS</sequence>
<evidence type="ECO:0000313" key="2">
    <source>
        <dbReference type="EMBL" id="CAF4548831.1"/>
    </source>
</evidence>
<feature type="compositionally biased region" description="Low complexity" evidence="1">
    <location>
        <begin position="60"/>
        <end position="81"/>
    </location>
</feature>
<comment type="caution">
    <text evidence="3">The sequence shown here is derived from an EMBL/GenBank/DDBJ whole genome shotgun (WGS) entry which is preliminary data.</text>
</comment>
<reference evidence="3" key="1">
    <citation type="submission" date="2021-02" db="EMBL/GenBank/DDBJ databases">
        <authorList>
            <person name="Nowell W R."/>
        </authorList>
    </citation>
    <scope>NUCLEOTIDE SEQUENCE</scope>
</reference>
<feature type="region of interest" description="Disordered" evidence="1">
    <location>
        <begin position="54"/>
        <end position="81"/>
    </location>
</feature>
<organism evidence="3 4">
    <name type="scientific">Rotaria magnacalcarata</name>
    <dbReference type="NCBI Taxonomy" id="392030"/>
    <lineage>
        <taxon>Eukaryota</taxon>
        <taxon>Metazoa</taxon>
        <taxon>Spiralia</taxon>
        <taxon>Gnathifera</taxon>
        <taxon>Rotifera</taxon>
        <taxon>Eurotatoria</taxon>
        <taxon>Bdelloidea</taxon>
        <taxon>Philodinida</taxon>
        <taxon>Philodinidae</taxon>
        <taxon>Rotaria</taxon>
    </lineage>
</organism>
<evidence type="ECO:0000313" key="4">
    <source>
        <dbReference type="Proteomes" id="UP000681967"/>
    </source>
</evidence>
<gene>
    <name evidence="3" type="ORF">BYL167_LOCUS41263</name>
    <name evidence="2" type="ORF">SMN809_LOCUS36944</name>
</gene>
<dbReference type="Proteomes" id="UP000681967">
    <property type="component" value="Unassembled WGS sequence"/>
</dbReference>
<name>A0A8S2ZHB9_9BILA</name>
<proteinExistence type="predicted"/>
<evidence type="ECO:0000313" key="3">
    <source>
        <dbReference type="EMBL" id="CAF4628459.1"/>
    </source>
</evidence>
<protein>
    <submittedName>
        <fullName evidence="3">Uncharacterized protein</fullName>
    </submittedName>
</protein>
<dbReference type="Proteomes" id="UP000676336">
    <property type="component" value="Unassembled WGS sequence"/>
</dbReference>
<dbReference type="EMBL" id="CAJOBI010092410">
    <property type="protein sequence ID" value="CAF4548831.1"/>
    <property type="molecule type" value="Genomic_DNA"/>
</dbReference>
<dbReference type="EMBL" id="CAJOBH010104230">
    <property type="protein sequence ID" value="CAF4628459.1"/>
    <property type="molecule type" value="Genomic_DNA"/>
</dbReference>
<evidence type="ECO:0000256" key="1">
    <source>
        <dbReference type="SAM" id="MobiDB-lite"/>
    </source>
</evidence>